<name>A0A1I6L260_9FIRM</name>
<accession>A0A1I6L260</accession>
<dbReference type="STRING" id="37658.SAMN05661086_03008"/>
<organism evidence="1 2">
    <name type="scientific">Anaeromicropila populeti</name>
    <dbReference type="NCBI Taxonomy" id="37658"/>
    <lineage>
        <taxon>Bacteria</taxon>
        <taxon>Bacillati</taxon>
        <taxon>Bacillota</taxon>
        <taxon>Clostridia</taxon>
        <taxon>Lachnospirales</taxon>
        <taxon>Lachnospiraceae</taxon>
        <taxon>Anaeromicropila</taxon>
    </lineage>
</organism>
<gene>
    <name evidence="1" type="ORF">SAMN05661086_03008</name>
</gene>
<dbReference type="EMBL" id="FOYZ01000012">
    <property type="protein sequence ID" value="SFR97527.1"/>
    <property type="molecule type" value="Genomic_DNA"/>
</dbReference>
<dbReference type="AlphaFoldDB" id="A0A1I6L260"/>
<evidence type="ECO:0000313" key="1">
    <source>
        <dbReference type="EMBL" id="SFR97527.1"/>
    </source>
</evidence>
<proteinExistence type="predicted"/>
<evidence type="ECO:0000313" key="2">
    <source>
        <dbReference type="Proteomes" id="UP000199659"/>
    </source>
</evidence>
<dbReference type="OrthoDB" id="1660014at2"/>
<protein>
    <submittedName>
        <fullName evidence="1">Uncharacterized protein</fullName>
    </submittedName>
</protein>
<keyword evidence="2" id="KW-1185">Reference proteome</keyword>
<dbReference type="RefSeq" id="WP_092562454.1">
    <property type="nucleotide sequence ID" value="NZ_FOYZ01000012.1"/>
</dbReference>
<dbReference type="Proteomes" id="UP000199659">
    <property type="component" value="Unassembled WGS sequence"/>
</dbReference>
<sequence length="722" mass="82380">MDIIRQTNRTILFEEFNPQKLDLLTLVGDVKDVESLSDTKIKEINEELLCKDFDEFLDKFSPTVYSYFSAGDQKVLYTLKKPESLPEEFVNEIPLNRQNDFLNMLFTLIDTKRSQGLINVDFKFENILDMISPKKVMEDIKQARKEIHYLYGKHEELEEGDPNKLELADKLNYKFEEASQNYNNVMAMLPLAIEDIKTRLLFSQSSDSENAAPLQIGVLSMSETGELKVLEAPKEKKNELVAINDNNMAGLIEAFEEDYDAINEDEPSDYVRSLVVRTFCPLTAVVDDQIDIAAEVDKYNTYLEFYKNAKDEFVKAVKPLVEKMLGVKMFFEQYTTKQRGMKPTLLITNTKLDLMVKSNNIPRLETFLNTVNEKNDFNNTVWLAIVPDLEMEAANKVKVRRTRFQGTNAVEKQDGNTMESLTMLLDCIRKYKIQTFFSFQTTENTTFNYVATAGVDKFMEKCEGLLRKEYSEYVSCCIPNFTIIPKEKSGVIIDNRMQVNDAGGVILSKEREDILKLWIEGVYISSAYVAAGIVAAYQCPEYLKTVFKNVTPKYPGIRFDIEAGDNSLKVITTMAQEITGFTNAIKTSINSKGFGFVFASENSQLNGKDVKQITVYKARTMALVDDSYDSVYKTLVSTYIERILKFQTTDFKQDSVVRFFSNNPQSQKQQWLTDKNYINAIIQEGDDLGCTIDDETGVCSINLVFNGNIKNLEVEITKSTSA</sequence>
<reference evidence="1 2" key="1">
    <citation type="submission" date="2016-10" db="EMBL/GenBank/DDBJ databases">
        <authorList>
            <person name="de Groot N.N."/>
        </authorList>
    </citation>
    <scope>NUCLEOTIDE SEQUENCE [LARGE SCALE GENOMIC DNA]</scope>
    <source>
        <strain evidence="1 2">743A</strain>
    </source>
</reference>